<dbReference type="PANTHER" id="PTHR46268:SF6">
    <property type="entry name" value="UNIVERSAL STRESS PROTEIN UP12"/>
    <property type="match status" value="1"/>
</dbReference>
<dbReference type="SUPFAM" id="SSF52402">
    <property type="entry name" value="Adenine nucleotide alpha hydrolases-like"/>
    <property type="match status" value="2"/>
</dbReference>
<dbReference type="Gene3D" id="3.40.50.620">
    <property type="entry name" value="HUPs"/>
    <property type="match status" value="2"/>
</dbReference>
<evidence type="ECO:0000259" key="2">
    <source>
        <dbReference type="Pfam" id="PF00582"/>
    </source>
</evidence>
<evidence type="ECO:0000313" key="4">
    <source>
        <dbReference type="Proteomes" id="UP000637628"/>
    </source>
</evidence>
<name>A0ABQ3YRI3_9ACTN</name>
<organism evidence="3 4">
    <name type="scientific">Paractinoplanes durhamensis</name>
    <dbReference type="NCBI Taxonomy" id="113563"/>
    <lineage>
        <taxon>Bacteria</taxon>
        <taxon>Bacillati</taxon>
        <taxon>Actinomycetota</taxon>
        <taxon>Actinomycetes</taxon>
        <taxon>Micromonosporales</taxon>
        <taxon>Micromonosporaceae</taxon>
        <taxon>Paractinoplanes</taxon>
    </lineage>
</organism>
<dbReference type="InterPro" id="IPR014729">
    <property type="entry name" value="Rossmann-like_a/b/a_fold"/>
</dbReference>
<protein>
    <submittedName>
        <fullName evidence="3">Universal stress protein</fullName>
    </submittedName>
</protein>
<accession>A0ABQ3YRI3</accession>
<sequence length="264" mass="28195">MTIIVGTDGTARGIAAEEWAAAEAHRRGAALRIEYAFDWDWHTSGQDLDREYVGMARKIAGGIVAEAYRRARYPYPGLEIETETLIGDTGPRVDGAELLVLGDRGRSDLVLGPAGRQLITMTRCPIVVVRGRESPDGPVAAGIDDTAIADQILAAAFDAAALRRNGLTVVHSVTPAAPGKQTELARIELKLTSWRIKYPTVNVETVLTQDSAASALVRGSRDNQLVVVGMRERANSGETVLGSVGLQLIHHAQCPVLIVRGTAA</sequence>
<proteinExistence type="inferred from homology"/>
<feature type="domain" description="UspA" evidence="2">
    <location>
        <begin position="2"/>
        <end position="130"/>
    </location>
</feature>
<reference evidence="3 4" key="1">
    <citation type="submission" date="2021-01" db="EMBL/GenBank/DDBJ databases">
        <title>Whole genome shotgun sequence of Actinoplanes durhamensis NBRC 14914.</title>
        <authorList>
            <person name="Komaki H."/>
            <person name="Tamura T."/>
        </authorList>
    </citation>
    <scope>NUCLEOTIDE SEQUENCE [LARGE SCALE GENOMIC DNA]</scope>
    <source>
        <strain evidence="3 4">NBRC 14914</strain>
    </source>
</reference>
<dbReference type="Pfam" id="PF00582">
    <property type="entry name" value="Usp"/>
    <property type="match status" value="2"/>
</dbReference>
<gene>
    <name evidence="3" type="ORF">Adu01nite_15530</name>
</gene>
<comment type="caution">
    <text evidence="3">The sequence shown here is derived from an EMBL/GenBank/DDBJ whole genome shotgun (WGS) entry which is preliminary data.</text>
</comment>
<dbReference type="RefSeq" id="WP_203725831.1">
    <property type="nucleotide sequence ID" value="NZ_BAAATX010000002.1"/>
</dbReference>
<dbReference type="PANTHER" id="PTHR46268">
    <property type="entry name" value="STRESS RESPONSE PROTEIN NHAX"/>
    <property type="match status" value="1"/>
</dbReference>
<evidence type="ECO:0000313" key="3">
    <source>
        <dbReference type="EMBL" id="GIE00203.1"/>
    </source>
</evidence>
<comment type="similarity">
    <text evidence="1">Belongs to the universal stress protein A family.</text>
</comment>
<dbReference type="EMBL" id="BOML01000013">
    <property type="protein sequence ID" value="GIE00203.1"/>
    <property type="molecule type" value="Genomic_DNA"/>
</dbReference>
<dbReference type="Proteomes" id="UP000637628">
    <property type="component" value="Unassembled WGS sequence"/>
</dbReference>
<dbReference type="PRINTS" id="PR01438">
    <property type="entry name" value="UNVRSLSTRESS"/>
</dbReference>
<dbReference type="InterPro" id="IPR006016">
    <property type="entry name" value="UspA"/>
</dbReference>
<keyword evidence="4" id="KW-1185">Reference proteome</keyword>
<feature type="domain" description="UspA" evidence="2">
    <location>
        <begin position="140"/>
        <end position="260"/>
    </location>
</feature>
<evidence type="ECO:0000256" key="1">
    <source>
        <dbReference type="ARBA" id="ARBA00008791"/>
    </source>
</evidence>
<dbReference type="InterPro" id="IPR006015">
    <property type="entry name" value="Universal_stress_UspA"/>
</dbReference>